<comment type="cofactor">
    <cofactor evidence="10">
        <name>Ca(2+)</name>
        <dbReference type="ChEBI" id="CHEBI:29108"/>
    </cofactor>
    <text evidence="10">Binds 1 Ca(2+) ion per subunit.</text>
</comment>
<gene>
    <name evidence="16" type="ORF">PSYICH_LOCUS14563</name>
</gene>
<dbReference type="Proteomes" id="UP001153636">
    <property type="component" value="Chromosome 8"/>
</dbReference>
<comment type="catalytic activity">
    <reaction evidence="1 8 11">
        <text>a 1,2-diacyl-sn-glycero-3-phospho-(1D-myo-inositol-4,5-bisphosphate) + H2O = 1D-myo-inositol 1,4,5-trisphosphate + a 1,2-diacyl-sn-glycerol + H(+)</text>
        <dbReference type="Rhea" id="RHEA:33179"/>
        <dbReference type="ChEBI" id="CHEBI:15377"/>
        <dbReference type="ChEBI" id="CHEBI:15378"/>
        <dbReference type="ChEBI" id="CHEBI:17815"/>
        <dbReference type="ChEBI" id="CHEBI:58456"/>
        <dbReference type="ChEBI" id="CHEBI:203600"/>
        <dbReference type="EC" id="3.1.4.11"/>
    </reaction>
</comment>
<dbReference type="PROSITE" id="PS50007">
    <property type="entry name" value="PIPLC_X_DOMAIN"/>
    <property type="match status" value="1"/>
</dbReference>
<dbReference type="GO" id="GO:0048015">
    <property type="term" value="P:phosphatidylinositol-mediated signaling"/>
    <property type="evidence" value="ECO:0007669"/>
    <property type="project" value="TreeGrafter"/>
</dbReference>
<dbReference type="Gene3D" id="1.20.1230.10">
    <property type="entry name" value="Phospholipase C beta, distal C-terminal domain"/>
    <property type="match status" value="1"/>
</dbReference>
<evidence type="ECO:0000256" key="1">
    <source>
        <dbReference type="ARBA" id="ARBA00001195"/>
    </source>
</evidence>
<feature type="binding site" evidence="10">
    <location>
        <position position="420"/>
    </location>
    <ligand>
        <name>Ca(2+)</name>
        <dbReference type="ChEBI" id="CHEBI:29108"/>
    </ligand>
</feature>
<evidence type="ECO:0000256" key="13">
    <source>
        <dbReference type="SAM" id="MobiDB-lite"/>
    </source>
</evidence>
<dbReference type="SUPFAM" id="SSF51695">
    <property type="entry name" value="PLC-like phosphodiesterases"/>
    <property type="match status" value="1"/>
</dbReference>
<dbReference type="InterPro" id="IPR053945">
    <property type="entry name" value="PLCB1-4-like_EFh"/>
</dbReference>
<dbReference type="SUPFAM" id="SSF47473">
    <property type="entry name" value="EF-hand"/>
    <property type="match status" value="1"/>
</dbReference>
<accession>A0A9P0GHX6</accession>
<evidence type="ECO:0000256" key="9">
    <source>
        <dbReference type="PIRSR" id="PIRSR000956-1"/>
    </source>
</evidence>
<dbReference type="InterPro" id="IPR000008">
    <property type="entry name" value="C2_dom"/>
</dbReference>
<dbReference type="SUPFAM" id="SSF50729">
    <property type="entry name" value="PH domain-like"/>
    <property type="match status" value="1"/>
</dbReference>
<dbReference type="FunFam" id="3.20.20.190:FF:000084">
    <property type="match status" value="1"/>
</dbReference>
<feature type="active site" evidence="9">
    <location>
        <position position="386"/>
    </location>
</feature>
<dbReference type="Gene3D" id="1.10.238.10">
    <property type="entry name" value="EF-hand"/>
    <property type="match status" value="1"/>
</dbReference>
<dbReference type="Gene3D" id="2.60.40.150">
    <property type="entry name" value="C2 domain"/>
    <property type="match status" value="1"/>
</dbReference>
<feature type="binding site" evidence="10">
    <location>
        <position position="371"/>
    </location>
    <ligand>
        <name>Ca(2+)</name>
        <dbReference type="ChEBI" id="CHEBI:29108"/>
    </ligand>
</feature>
<dbReference type="SMART" id="SM00149">
    <property type="entry name" value="PLCYc"/>
    <property type="match status" value="1"/>
</dbReference>
<feature type="domain" description="PI-PLC Y-box" evidence="15">
    <location>
        <begin position="612"/>
        <end position="728"/>
    </location>
</feature>
<evidence type="ECO:0000256" key="11">
    <source>
        <dbReference type="RuleBase" id="RU361133"/>
    </source>
</evidence>
<dbReference type="Pfam" id="PF00387">
    <property type="entry name" value="PI-PLC-Y"/>
    <property type="match status" value="1"/>
</dbReference>
<dbReference type="SUPFAM" id="SSF49562">
    <property type="entry name" value="C2 domain (Calcium/lipid-binding domain, CaLB)"/>
    <property type="match status" value="1"/>
</dbReference>
<evidence type="ECO:0000259" key="14">
    <source>
        <dbReference type="PROSITE" id="PS50004"/>
    </source>
</evidence>
<dbReference type="InterPro" id="IPR035892">
    <property type="entry name" value="C2_domain_sf"/>
</dbReference>
<organism evidence="16 17">
    <name type="scientific">Psylliodes chrysocephalus</name>
    <dbReference type="NCBI Taxonomy" id="3402493"/>
    <lineage>
        <taxon>Eukaryota</taxon>
        <taxon>Metazoa</taxon>
        <taxon>Ecdysozoa</taxon>
        <taxon>Arthropoda</taxon>
        <taxon>Hexapoda</taxon>
        <taxon>Insecta</taxon>
        <taxon>Pterygota</taxon>
        <taxon>Neoptera</taxon>
        <taxon>Endopterygota</taxon>
        <taxon>Coleoptera</taxon>
        <taxon>Polyphaga</taxon>
        <taxon>Cucujiformia</taxon>
        <taxon>Chrysomeloidea</taxon>
        <taxon>Chrysomelidae</taxon>
        <taxon>Galerucinae</taxon>
        <taxon>Alticini</taxon>
        <taxon>Psylliodes</taxon>
    </lineage>
</organism>
<dbReference type="GO" id="GO:0016042">
    <property type="term" value="P:lipid catabolic process"/>
    <property type="evidence" value="ECO:0007669"/>
    <property type="project" value="UniProtKB-KW"/>
</dbReference>
<keyword evidence="10" id="KW-0106">Calcium</keyword>
<dbReference type="CDD" id="cd13361">
    <property type="entry name" value="PH_PLC_beta"/>
    <property type="match status" value="1"/>
</dbReference>
<feature type="region of interest" description="Disordered" evidence="13">
    <location>
        <begin position="1072"/>
        <end position="1094"/>
    </location>
</feature>
<dbReference type="SMART" id="SM00148">
    <property type="entry name" value="PLCXc"/>
    <property type="match status" value="1"/>
</dbReference>
<evidence type="ECO:0000256" key="10">
    <source>
        <dbReference type="PIRSR" id="PIRSR000956-2"/>
    </source>
</evidence>
<evidence type="ECO:0000256" key="7">
    <source>
        <dbReference type="ARBA" id="ARBA00023224"/>
    </source>
</evidence>
<dbReference type="InterPro" id="IPR001711">
    <property type="entry name" value="PLipase_C_Pinositol-sp_Y"/>
</dbReference>
<evidence type="ECO:0000259" key="15">
    <source>
        <dbReference type="PROSITE" id="PS50008"/>
    </source>
</evidence>
<dbReference type="InterPro" id="IPR017946">
    <property type="entry name" value="PLC-like_Pdiesterase_TIM-brl"/>
</dbReference>
<reference evidence="16" key="1">
    <citation type="submission" date="2022-01" db="EMBL/GenBank/DDBJ databases">
        <authorList>
            <person name="King R."/>
        </authorList>
    </citation>
    <scope>NUCLEOTIDE SEQUENCE</scope>
</reference>
<dbReference type="GO" id="GO:0005509">
    <property type="term" value="F:calcium ion binding"/>
    <property type="evidence" value="ECO:0007669"/>
    <property type="project" value="UniProtKB-UniRule"/>
</dbReference>
<dbReference type="PROSITE" id="PS50004">
    <property type="entry name" value="C2"/>
    <property type="match status" value="1"/>
</dbReference>
<dbReference type="SMART" id="SM00239">
    <property type="entry name" value="C2"/>
    <property type="match status" value="1"/>
</dbReference>
<feature type="region of interest" description="Disordered" evidence="13">
    <location>
        <begin position="474"/>
        <end position="497"/>
    </location>
</feature>
<proteinExistence type="predicted"/>
<dbReference type="GO" id="GO:0007186">
    <property type="term" value="P:G protein-coupled receptor signaling pathway"/>
    <property type="evidence" value="ECO:0007669"/>
    <property type="project" value="TreeGrafter"/>
</dbReference>
<keyword evidence="4 8" id="KW-0378">Hydrolase</keyword>
<dbReference type="PANTHER" id="PTHR10336">
    <property type="entry name" value="PHOSPHOINOSITIDE-SPECIFIC PHOSPHOLIPASE C FAMILY PROTEIN"/>
    <property type="match status" value="1"/>
</dbReference>
<dbReference type="PANTHER" id="PTHR10336:SF149">
    <property type="entry name" value="1-PHOSPHATIDYLINOSITOL 4,5-BISPHOSPHATE PHOSPHODIESTERASE CLASSES I AND II"/>
    <property type="match status" value="1"/>
</dbReference>
<keyword evidence="17" id="KW-1185">Reference proteome</keyword>
<keyword evidence="5 8" id="KW-0442">Lipid degradation</keyword>
<dbReference type="InterPro" id="IPR001192">
    <property type="entry name" value="PI-PLC_fam"/>
</dbReference>
<feature type="binding site" evidence="10">
    <location>
        <position position="373"/>
    </location>
    <ligand>
        <name>Ca(2+)</name>
        <dbReference type="ChEBI" id="CHEBI:29108"/>
    </ligand>
</feature>
<dbReference type="PRINTS" id="PR00390">
    <property type="entry name" value="PHPHLIPASEC"/>
</dbReference>
<dbReference type="InterPro" id="IPR011992">
    <property type="entry name" value="EF-hand-dom_pair"/>
</dbReference>
<feature type="domain" description="C2" evidence="14">
    <location>
        <begin position="731"/>
        <end position="856"/>
    </location>
</feature>
<dbReference type="GO" id="GO:0046488">
    <property type="term" value="P:phosphatidylinositol metabolic process"/>
    <property type="evidence" value="ECO:0007669"/>
    <property type="project" value="TreeGrafter"/>
</dbReference>
<evidence type="ECO:0000256" key="3">
    <source>
        <dbReference type="ARBA" id="ARBA00022490"/>
    </source>
</evidence>
<dbReference type="Pfam" id="PF17787">
    <property type="entry name" value="PH_14"/>
    <property type="match status" value="1"/>
</dbReference>
<evidence type="ECO:0000256" key="6">
    <source>
        <dbReference type="ARBA" id="ARBA00023098"/>
    </source>
</evidence>
<dbReference type="InterPro" id="IPR000909">
    <property type="entry name" value="PLipase_C_PInositol-sp_X_dom"/>
</dbReference>
<dbReference type="GO" id="GO:0004435">
    <property type="term" value="F:phosphatidylinositol-4,5-bisphosphate phospholipase C activity"/>
    <property type="evidence" value="ECO:0007669"/>
    <property type="project" value="UniProtKB-UniRule"/>
</dbReference>
<comment type="subcellular location">
    <subcellularLocation>
        <location evidence="2">Cytoplasm</location>
    </subcellularLocation>
</comment>
<dbReference type="GO" id="GO:0051209">
    <property type="term" value="P:release of sequestered calcium ion into cytosol"/>
    <property type="evidence" value="ECO:0007669"/>
    <property type="project" value="TreeGrafter"/>
</dbReference>
<keyword evidence="10" id="KW-0479">Metal-binding</keyword>
<feature type="binding site" evidence="10">
    <location>
        <position position="342"/>
    </location>
    <ligand>
        <name>Ca(2+)</name>
        <dbReference type="ChEBI" id="CHEBI:29108"/>
    </ligand>
</feature>
<dbReference type="CDD" id="cd08591">
    <property type="entry name" value="PI-PLCc_beta"/>
    <property type="match status" value="1"/>
</dbReference>
<feature type="compositionally biased region" description="Polar residues" evidence="13">
    <location>
        <begin position="486"/>
        <end position="497"/>
    </location>
</feature>
<dbReference type="InterPro" id="IPR016280">
    <property type="entry name" value="PLC-beta"/>
</dbReference>
<name>A0A9P0GHX6_9CUCU</name>
<keyword evidence="6 8" id="KW-0443">Lipid metabolism</keyword>
<dbReference type="SUPFAM" id="SSF69989">
    <property type="entry name" value="C-terminal domain of PLC-beta"/>
    <property type="match status" value="1"/>
</dbReference>
<dbReference type="Gene3D" id="2.30.29.240">
    <property type="match status" value="1"/>
</dbReference>
<dbReference type="OrthoDB" id="269822at2759"/>
<dbReference type="GO" id="GO:0005737">
    <property type="term" value="C:cytoplasm"/>
    <property type="evidence" value="ECO:0007669"/>
    <property type="project" value="UniProtKB-SubCell"/>
</dbReference>
<dbReference type="CDD" id="cd00275">
    <property type="entry name" value="C2_PLC_like"/>
    <property type="match status" value="1"/>
</dbReference>
<dbReference type="Pfam" id="PF22631">
    <property type="entry name" value="PLCB1-4-like_EFh"/>
    <property type="match status" value="1"/>
</dbReference>
<dbReference type="FunFam" id="2.60.40.150:FF:000008">
    <property type="entry name" value="1-phosphatidylinositol 4,5-bisphosphate phosphodiesterase"/>
    <property type="match status" value="1"/>
</dbReference>
<evidence type="ECO:0000256" key="2">
    <source>
        <dbReference type="ARBA" id="ARBA00004496"/>
    </source>
</evidence>
<dbReference type="InterPro" id="IPR042531">
    <property type="entry name" value="PLC-beta_C_sf"/>
</dbReference>
<comment type="function">
    <text evidence="8">The production of the second messenger molecules diacylglycerol (DAG) and inositol 1,4,5-trisphosphate (IP3) is mediated by activated phosphatidylinositol-specific phospholipase C enzymes.</text>
</comment>
<evidence type="ECO:0000313" key="17">
    <source>
        <dbReference type="Proteomes" id="UP001153636"/>
    </source>
</evidence>
<dbReference type="PIRSF" id="PIRSF000956">
    <property type="entry name" value="PLC-beta"/>
    <property type="match status" value="1"/>
</dbReference>
<evidence type="ECO:0000256" key="5">
    <source>
        <dbReference type="ARBA" id="ARBA00022963"/>
    </source>
</evidence>
<evidence type="ECO:0000256" key="4">
    <source>
        <dbReference type="ARBA" id="ARBA00022801"/>
    </source>
</evidence>
<dbReference type="PROSITE" id="PS50008">
    <property type="entry name" value="PIPLC_Y_DOMAIN"/>
    <property type="match status" value="1"/>
</dbReference>
<feature type="coiled-coil region" evidence="12">
    <location>
        <begin position="1142"/>
        <end position="1227"/>
    </location>
</feature>
<sequence length="1251" mass="141662">MSVPAAGKPGPTLGSTNAVSLKPIEVPEALQSGEKFIKWDEDSGVGTPVTLRVDPHGFYLYWVDQNHEMDLLDIAIIRDTRTGRYAKIPKDPKLRQIVTMGSQDTLEEKTVTVCCANDFVNITFINFCCTKKDIARLWTDSLISLAYNLNQINGTTKMYLFKAYTKLQLIRDKSGSIPVKNLMKMFAQNKDDKKRIESILANLGFPTGKNDTINPETFTFEVFFDFYIKLTKRAEVERVFDEIVRPQKLMTSNQFVDFLNKKQRDPRLNEILHPYADAVKAKDVISLYEPNTYNAQRGFFSFEGFLRYLLSEDNNIMAATKFDLGHDMDQPLAHYFINSSHNTYLTGHQLTGRSSAEMYRQCLLAGCRCVELDFWNGRTEEPVIVHGYTFVPEISAKEVLEAIAESAFKTSDYPVVLSFENHCNPRQQAKIANYCREIFGDMLLETPLESYKLEPGNPLPPPSVLKRKIIIKNKKKHHHHHHKRTVTPSPEAQTVESPDNAEIAEIADIAEIVENVENSETAENADEVVETVNVNNAENSEVTGADNVNNDAILPKHAPPLAQIKQGSKESTGTEDEDSSSEEDNVEADIPVESTEGEIKAPATETEAGAEISALVNYVQPVHFSSFENAKKKNRSYEMSSFDEKQATSLLKEYPIQFVNYNKHQLSRVYPAGTRFDSSNFMPQVFWNAGCQLVALNYQTLDLAMQLNLGIFEYNFRCGYLLKPEFMRRTDRRFYPFAESTVDGIIAGTVKITVISGQFLTDKRVGTYVEVEMYGLPADTVRKRFRTKVIANNGVNPVFDEDPFVFKKVVLPELASIRIVAYEESGKFIGHRILPVVGLCPGYRHVNLRTEIGQPLPLATLFLEIVVKDYVPDGLSDFAEALANPIKYQSDLEKRAQQLAVLTDDMEPTDGTEEQKKSNTLTRVSRDITTNGSPIQRPSITIGSVSVESTTENEVPIIPVAISSSTTAPSENNSFAKPSEFKEEKIEELIAEPIEKILENKLVKEKRLELDKKLETLRRKHEKKKMSLNTQRSSDFSEKKSKLANMKLVKRLSSKNIVSAVFYTESSSAEPLTSVADCPEGSGAEGEMRPSLPRSHSERLLAINKEFVMQEKELREKYHDVIYSLAEKVMKTSQSSQIKTLKDQQEKETNELMRKLQADHREEVKALKEKHRNREQFTRVKREAVTAVVGRGVSEREKLSQLYENRKEELQRQHENVRDLLLEQKDKAKAALCKEFELRLSNVEGESSAVQ</sequence>
<dbReference type="AlphaFoldDB" id="A0A9P0GHX6"/>
<dbReference type="EMBL" id="OV651820">
    <property type="protein sequence ID" value="CAH1114289.1"/>
    <property type="molecule type" value="Genomic_DNA"/>
</dbReference>
<dbReference type="Gene3D" id="3.20.20.190">
    <property type="entry name" value="Phosphatidylinositol (PI) phosphodiesterase"/>
    <property type="match status" value="2"/>
</dbReference>
<evidence type="ECO:0000313" key="16">
    <source>
        <dbReference type="EMBL" id="CAH1114289.1"/>
    </source>
</evidence>
<feature type="compositionally biased region" description="Acidic residues" evidence="13">
    <location>
        <begin position="573"/>
        <end position="587"/>
    </location>
</feature>
<evidence type="ECO:0000256" key="8">
    <source>
        <dbReference type="PIRNR" id="PIRNR000956"/>
    </source>
</evidence>
<keyword evidence="7 8" id="KW-0807">Transducer</keyword>
<dbReference type="FunFam" id="1.10.238.10:FF:000005">
    <property type="entry name" value="Phosphoinositide phospholipase C"/>
    <property type="match status" value="1"/>
</dbReference>
<keyword evidence="12" id="KW-0175">Coiled coil</keyword>
<dbReference type="EC" id="3.1.4.11" evidence="8"/>
<dbReference type="InterPro" id="IPR037862">
    <property type="entry name" value="PLC-beta_PH"/>
</dbReference>
<evidence type="ECO:0000256" key="12">
    <source>
        <dbReference type="SAM" id="Coils"/>
    </source>
</evidence>
<dbReference type="Pfam" id="PF00388">
    <property type="entry name" value="PI-PLC-X"/>
    <property type="match status" value="1"/>
</dbReference>
<protein>
    <recommendedName>
        <fullName evidence="8">1-phosphatidylinositol 4,5-bisphosphate phosphodiesterase</fullName>
        <ecNumber evidence="8">3.1.4.11</ecNumber>
    </recommendedName>
</protein>
<feature type="region of interest" description="Disordered" evidence="13">
    <location>
        <begin position="541"/>
        <end position="599"/>
    </location>
</feature>
<feature type="compositionally biased region" description="Basic residues" evidence="13">
    <location>
        <begin position="474"/>
        <end position="485"/>
    </location>
</feature>
<keyword evidence="3" id="KW-0963">Cytoplasm</keyword>
<feature type="active site" evidence="9">
    <location>
        <position position="341"/>
    </location>
</feature>